<dbReference type="EMBL" id="OJIN01000206">
    <property type="protein sequence ID" value="SPD75453.1"/>
    <property type="molecule type" value="Genomic_DNA"/>
</dbReference>
<comment type="subcellular location">
    <subcellularLocation>
        <location evidence="1">Endomembrane system</location>
        <topology evidence="1">Multi-pass membrane protein</topology>
    </subcellularLocation>
</comment>
<dbReference type="InterPro" id="IPR020846">
    <property type="entry name" value="MFS_dom"/>
</dbReference>
<dbReference type="GO" id="GO:0022857">
    <property type="term" value="F:transmembrane transporter activity"/>
    <property type="evidence" value="ECO:0007669"/>
    <property type="project" value="InterPro"/>
</dbReference>
<feature type="transmembrane region" description="Helical" evidence="6">
    <location>
        <begin position="117"/>
        <end position="138"/>
    </location>
</feature>
<keyword evidence="5 6" id="KW-0472">Membrane</keyword>
<feature type="transmembrane region" description="Helical" evidence="6">
    <location>
        <begin position="189"/>
        <end position="213"/>
    </location>
</feature>
<dbReference type="Pfam" id="PF11700">
    <property type="entry name" value="ATG22"/>
    <property type="match status" value="1"/>
</dbReference>
<evidence type="ECO:0000256" key="3">
    <source>
        <dbReference type="ARBA" id="ARBA00022692"/>
    </source>
</evidence>
<dbReference type="Gene3D" id="1.20.1250.20">
    <property type="entry name" value="MFS general substrate transporter like domains"/>
    <property type="match status" value="1"/>
</dbReference>
<evidence type="ECO:0000259" key="7">
    <source>
        <dbReference type="PROSITE" id="PS50850"/>
    </source>
</evidence>
<name>A0A445N183_9BACT</name>
<dbReference type="GO" id="GO:0012505">
    <property type="term" value="C:endomembrane system"/>
    <property type="evidence" value="ECO:0007669"/>
    <property type="project" value="UniProtKB-SubCell"/>
</dbReference>
<feature type="transmembrane region" description="Helical" evidence="6">
    <location>
        <begin position="340"/>
        <end position="362"/>
    </location>
</feature>
<feature type="transmembrane region" description="Helical" evidence="6">
    <location>
        <begin position="374"/>
        <end position="395"/>
    </location>
</feature>
<dbReference type="AlphaFoldDB" id="A0A445N183"/>
<gene>
    <name evidence="8" type="ORF">PITCH_A620007</name>
</gene>
<protein>
    <submittedName>
        <fullName evidence="8">Major Facilitator Superfamily protein</fullName>
    </submittedName>
</protein>
<dbReference type="InterPro" id="IPR024671">
    <property type="entry name" value="Atg22-like"/>
</dbReference>
<feature type="transmembrane region" description="Helical" evidence="6">
    <location>
        <begin position="93"/>
        <end position="111"/>
    </location>
</feature>
<dbReference type="PROSITE" id="PS50850">
    <property type="entry name" value="MFS"/>
    <property type="match status" value="1"/>
</dbReference>
<evidence type="ECO:0000256" key="2">
    <source>
        <dbReference type="ARBA" id="ARBA00022448"/>
    </source>
</evidence>
<reference evidence="8" key="1">
    <citation type="submission" date="2018-01" db="EMBL/GenBank/DDBJ databases">
        <authorList>
            <person name="Regsiter A."/>
            <person name="William W."/>
        </authorList>
    </citation>
    <scope>NUCLEOTIDE SEQUENCE</scope>
    <source>
        <strain evidence="8">TRIP AH-1</strain>
    </source>
</reference>
<dbReference type="SUPFAM" id="SSF103473">
    <property type="entry name" value="MFS general substrate transporter"/>
    <property type="match status" value="1"/>
</dbReference>
<evidence type="ECO:0000256" key="4">
    <source>
        <dbReference type="ARBA" id="ARBA00022989"/>
    </source>
</evidence>
<organism evidence="8">
    <name type="scientific">uncultured Desulfobacterium sp</name>
    <dbReference type="NCBI Taxonomy" id="201089"/>
    <lineage>
        <taxon>Bacteria</taxon>
        <taxon>Pseudomonadati</taxon>
        <taxon>Thermodesulfobacteriota</taxon>
        <taxon>Desulfobacteria</taxon>
        <taxon>Desulfobacterales</taxon>
        <taxon>Desulfobacteriaceae</taxon>
        <taxon>Desulfobacterium</taxon>
        <taxon>environmental samples</taxon>
    </lineage>
</organism>
<sequence length="435" mass="47110">MTTYTDKKSRFGWCLYDWANSAFATTILAAILPVYFAEGIVPVSGVDFTFLGLKTRLCATSLWGYAGGLTSMLILISAPLVGEIADRGNKRKIFLMVCCYLGSILTCLLFFSMTGDVFYSLILFCLAQYCFVAGNVFYDSFLPFLANGPEMDRLSGQGYALGYLGGGALLALSFLFIQFSNAIGIEKVMAVRITLAAAGIWWAMFGTVSFLMFSEQKAASGSPKGIGRPAFAGLRQTWKGLCSISGHRDTMIFLIAYMIYNDGVQTVIRMASIYGKEELGLSTGTLLGTLLMVQFIGIGGALFMSWISGIFGARRTIMGVLVVWIGVTLYACVMSTSLGFWMLGVAVGLILGGTQALSRSFYGGIIPKGQSAQFFGYFSVFEKLSAIWGPILFAIIRQATGTSRLSILSLSLFFLIGLILLFFVRDKGATQIIPG</sequence>
<dbReference type="InterPro" id="IPR050495">
    <property type="entry name" value="ATG22/LtaA_families"/>
</dbReference>
<keyword evidence="2" id="KW-0813">Transport</keyword>
<evidence type="ECO:0000313" key="8">
    <source>
        <dbReference type="EMBL" id="SPD75453.1"/>
    </source>
</evidence>
<dbReference type="PANTHER" id="PTHR23519:SF1">
    <property type="entry name" value="AUTOPHAGY-RELATED PROTEIN 22"/>
    <property type="match status" value="1"/>
</dbReference>
<feature type="transmembrane region" description="Helical" evidence="6">
    <location>
        <begin position="159"/>
        <end position="177"/>
    </location>
</feature>
<dbReference type="PANTHER" id="PTHR23519">
    <property type="entry name" value="AUTOPHAGY-RELATED PROTEIN 22"/>
    <property type="match status" value="1"/>
</dbReference>
<accession>A0A445N183</accession>
<dbReference type="InterPro" id="IPR036259">
    <property type="entry name" value="MFS_trans_sf"/>
</dbReference>
<feature type="transmembrane region" description="Helical" evidence="6">
    <location>
        <begin position="62"/>
        <end position="81"/>
    </location>
</feature>
<evidence type="ECO:0000256" key="5">
    <source>
        <dbReference type="ARBA" id="ARBA00023136"/>
    </source>
</evidence>
<feature type="transmembrane region" description="Helical" evidence="6">
    <location>
        <begin position="407"/>
        <end position="424"/>
    </location>
</feature>
<keyword evidence="3 6" id="KW-0812">Transmembrane</keyword>
<evidence type="ECO:0000256" key="6">
    <source>
        <dbReference type="SAM" id="Phobius"/>
    </source>
</evidence>
<keyword evidence="4 6" id="KW-1133">Transmembrane helix</keyword>
<evidence type="ECO:0000256" key="1">
    <source>
        <dbReference type="ARBA" id="ARBA00004127"/>
    </source>
</evidence>
<proteinExistence type="predicted"/>
<feature type="transmembrane region" description="Helical" evidence="6">
    <location>
        <begin position="279"/>
        <end position="304"/>
    </location>
</feature>
<feature type="domain" description="Major facilitator superfamily (MFS) profile" evidence="7">
    <location>
        <begin position="249"/>
        <end position="435"/>
    </location>
</feature>
<feature type="transmembrane region" description="Helical" evidence="6">
    <location>
        <begin position="21"/>
        <end position="42"/>
    </location>
</feature>
<feature type="transmembrane region" description="Helical" evidence="6">
    <location>
        <begin position="316"/>
        <end position="333"/>
    </location>
</feature>